<dbReference type="HAMAP" id="MF_00182">
    <property type="entry name" value="Formyl_trans"/>
    <property type="match status" value="1"/>
</dbReference>
<dbReference type="InterPro" id="IPR002376">
    <property type="entry name" value="Formyl_transf_N"/>
</dbReference>
<dbReference type="CDD" id="cd08646">
    <property type="entry name" value="FMT_core_Met-tRNA-FMT_N"/>
    <property type="match status" value="1"/>
</dbReference>
<reference evidence="7" key="1">
    <citation type="submission" date="2018-05" db="EMBL/GenBank/DDBJ databases">
        <authorList>
            <person name="Lanie J.A."/>
            <person name="Ng W.-L."/>
            <person name="Kazmierczak K.M."/>
            <person name="Andrzejewski T.M."/>
            <person name="Davidsen T.M."/>
            <person name="Wayne K.J."/>
            <person name="Tettelin H."/>
            <person name="Glass J.I."/>
            <person name="Rusch D."/>
            <person name="Podicherti R."/>
            <person name="Tsui H.-C.T."/>
            <person name="Winkler M.E."/>
        </authorList>
    </citation>
    <scope>NUCLEOTIDE SEQUENCE</scope>
</reference>
<dbReference type="InterPro" id="IPR041711">
    <property type="entry name" value="Met-tRNA-FMT_N"/>
</dbReference>
<dbReference type="Pfam" id="PF00551">
    <property type="entry name" value="Formyl_trans_N"/>
    <property type="match status" value="1"/>
</dbReference>
<gene>
    <name evidence="7" type="ORF">METZ01_LOCUS320827</name>
</gene>
<keyword evidence="3" id="KW-0808">Transferase</keyword>
<feature type="domain" description="Formyl transferase C-terminal" evidence="6">
    <location>
        <begin position="209"/>
        <end position="296"/>
    </location>
</feature>
<dbReference type="CDD" id="cd08704">
    <property type="entry name" value="Met_tRNA_FMT_C"/>
    <property type="match status" value="1"/>
</dbReference>
<dbReference type="PANTHER" id="PTHR11138:SF5">
    <property type="entry name" value="METHIONYL-TRNA FORMYLTRANSFERASE, MITOCHONDRIAL"/>
    <property type="match status" value="1"/>
</dbReference>
<organism evidence="7">
    <name type="scientific">marine metagenome</name>
    <dbReference type="NCBI Taxonomy" id="408172"/>
    <lineage>
        <taxon>unclassified sequences</taxon>
        <taxon>metagenomes</taxon>
        <taxon>ecological metagenomes</taxon>
    </lineage>
</organism>
<dbReference type="AlphaFoldDB" id="A0A382P3N1"/>
<comment type="similarity">
    <text evidence="1">Belongs to the Fmt family.</text>
</comment>
<evidence type="ECO:0000256" key="2">
    <source>
        <dbReference type="ARBA" id="ARBA00012261"/>
    </source>
</evidence>
<accession>A0A382P3N1</accession>
<dbReference type="EMBL" id="UINC01104652">
    <property type="protein sequence ID" value="SVC67973.1"/>
    <property type="molecule type" value="Genomic_DNA"/>
</dbReference>
<evidence type="ECO:0000259" key="6">
    <source>
        <dbReference type="Pfam" id="PF02911"/>
    </source>
</evidence>
<dbReference type="InterPro" id="IPR036477">
    <property type="entry name" value="Formyl_transf_N_sf"/>
</dbReference>
<name>A0A382P3N1_9ZZZZ</name>
<dbReference type="InterPro" id="IPR005794">
    <property type="entry name" value="Fmt"/>
</dbReference>
<dbReference type="Pfam" id="PF02911">
    <property type="entry name" value="Formyl_trans_C"/>
    <property type="match status" value="1"/>
</dbReference>
<dbReference type="GO" id="GO:0004479">
    <property type="term" value="F:methionyl-tRNA formyltransferase activity"/>
    <property type="evidence" value="ECO:0007669"/>
    <property type="project" value="UniProtKB-EC"/>
</dbReference>
<protein>
    <recommendedName>
        <fullName evidence="2">methionyl-tRNA formyltransferase</fullName>
        <ecNumber evidence="2">2.1.2.9</ecNumber>
    </recommendedName>
</protein>
<evidence type="ECO:0000256" key="1">
    <source>
        <dbReference type="ARBA" id="ARBA00010699"/>
    </source>
</evidence>
<dbReference type="InterPro" id="IPR037022">
    <property type="entry name" value="Formyl_trans_C_sf"/>
</dbReference>
<dbReference type="InterPro" id="IPR005793">
    <property type="entry name" value="Formyl_trans_C"/>
</dbReference>
<dbReference type="InterPro" id="IPR044135">
    <property type="entry name" value="Met-tRNA-FMT_C"/>
</dbReference>
<keyword evidence="4" id="KW-0648">Protein biosynthesis</keyword>
<evidence type="ECO:0000259" key="5">
    <source>
        <dbReference type="Pfam" id="PF00551"/>
    </source>
</evidence>
<dbReference type="SUPFAM" id="SSF50486">
    <property type="entry name" value="FMT C-terminal domain-like"/>
    <property type="match status" value="1"/>
</dbReference>
<proteinExistence type="inferred from homology"/>
<feature type="domain" description="Formyl transferase N-terminal" evidence="5">
    <location>
        <begin position="9"/>
        <end position="184"/>
    </location>
</feature>
<dbReference type="Gene3D" id="3.40.50.170">
    <property type="entry name" value="Formyl transferase, N-terminal domain"/>
    <property type="match status" value="1"/>
</dbReference>
<sequence>MGTMSPAKIIFAGTPNFGLASLQALIAAGNIPAAVLTQPDRPAGRGKKIRQSAVKAYSVKKNITVLQPLNLHDNEIVAAIGAIEPDIMVVAAYGGIVPQAVLDLPTLGCINVHASLLPRWRGAAPIQRAILAGDVETGISLMKMEAGLDTGPIFARASLKIGPNESAGELHDRLAHLGGELLSQKLPDILAKKLAPIEQDETQSIYAQKIFRDDARINWDISAEEIQRQIRAFNPIPGAWFDLAGEPIKCWKAEVLPDFSCAPGVVVEVSKEGIDVTCGKGGLRLLEVQRPGRRRVS</sequence>
<feature type="non-terminal residue" evidence="7">
    <location>
        <position position="297"/>
    </location>
</feature>
<dbReference type="GO" id="GO:0005829">
    <property type="term" value="C:cytosol"/>
    <property type="evidence" value="ECO:0007669"/>
    <property type="project" value="TreeGrafter"/>
</dbReference>
<dbReference type="PANTHER" id="PTHR11138">
    <property type="entry name" value="METHIONYL-TRNA FORMYLTRANSFERASE"/>
    <property type="match status" value="1"/>
</dbReference>
<dbReference type="NCBIfam" id="TIGR00460">
    <property type="entry name" value="fmt"/>
    <property type="match status" value="1"/>
</dbReference>
<dbReference type="InterPro" id="IPR011034">
    <property type="entry name" value="Formyl_transferase-like_C_sf"/>
</dbReference>
<dbReference type="SUPFAM" id="SSF53328">
    <property type="entry name" value="Formyltransferase"/>
    <property type="match status" value="1"/>
</dbReference>
<evidence type="ECO:0000313" key="7">
    <source>
        <dbReference type="EMBL" id="SVC67973.1"/>
    </source>
</evidence>
<evidence type="ECO:0000256" key="4">
    <source>
        <dbReference type="ARBA" id="ARBA00022917"/>
    </source>
</evidence>
<dbReference type="Gene3D" id="3.10.25.10">
    <property type="entry name" value="Formyl transferase, C-terminal domain"/>
    <property type="match status" value="1"/>
</dbReference>
<evidence type="ECO:0000256" key="3">
    <source>
        <dbReference type="ARBA" id="ARBA00022679"/>
    </source>
</evidence>
<dbReference type="EC" id="2.1.2.9" evidence="2"/>